<accession>F0R994</accession>
<dbReference type="EMBL" id="CP002531">
    <property type="protein sequence ID" value="ADY38215.1"/>
    <property type="molecule type" value="Genomic_DNA"/>
</dbReference>
<sequence>MDLVFKFLIGIVLGGSIACMLFYFRIRTLKKWIKDLEKKQAKSGDMISLVLNDDLPKLKPYFGQRLLNFIVGFIKK</sequence>
<proteinExistence type="predicted"/>
<organism evidence="2 3">
    <name type="scientific">Phocaeicola salanitronis (strain DSM 18170 / JCM 13657 / CCUG 60908 / BL78)</name>
    <name type="common">Bacteroides salanitronis</name>
    <dbReference type="NCBI Taxonomy" id="667015"/>
    <lineage>
        <taxon>Bacteria</taxon>
        <taxon>Pseudomonadati</taxon>
        <taxon>Bacteroidota</taxon>
        <taxon>Bacteroidia</taxon>
        <taxon>Bacteroidales</taxon>
        <taxon>Bacteroidaceae</taxon>
        <taxon>Phocaeicola</taxon>
    </lineage>
</organism>
<protein>
    <submittedName>
        <fullName evidence="2">Uncharacterized protein</fullName>
    </submittedName>
</protein>
<reference evidence="2 3" key="2">
    <citation type="submission" date="2011-02" db="EMBL/GenBank/DDBJ databases">
        <title>The complete sequence of plasmid1 of Bacteroides salanitronis DSM 18170.</title>
        <authorList>
            <consortium name="US DOE Joint Genome Institute (JGI-PGF)"/>
            <person name="Lucas S."/>
            <person name="Copeland A."/>
            <person name="Lapidus A."/>
            <person name="Goodwin L."/>
            <person name="Pitluck S."/>
            <person name="Kyrpides N."/>
            <person name="Mavromatis K."/>
            <person name="Ivanova N."/>
            <person name="Mikhailova N."/>
            <person name="Teshima H."/>
            <person name="Misra M."/>
            <person name="Detter J.C."/>
            <person name="Han C."/>
            <person name="Larimer F."/>
            <person name="Land M."/>
            <person name="Hauser L."/>
            <person name="Markowitz V."/>
            <person name="Cheng J.-F."/>
            <person name="Hugenholtz P."/>
            <person name="Woyke T."/>
            <person name="Wu D."/>
            <person name="Gronow S."/>
            <person name="Wellnitz S."/>
            <person name="Brambilla E."/>
            <person name="Klenk H.-P."/>
            <person name="Eisen J.A."/>
        </authorList>
    </citation>
    <scope>NUCLEOTIDE SEQUENCE [LARGE SCALE GENOMIC DNA]</scope>
    <source>
        <strain evidence="2 3">DSM 18170</strain>
        <plasmid evidence="2 3">pBACSA01</plasmid>
    </source>
</reference>
<keyword evidence="2" id="KW-0614">Plasmid</keyword>
<evidence type="ECO:0000313" key="2">
    <source>
        <dbReference type="EMBL" id="ADY38215.1"/>
    </source>
</evidence>
<dbReference type="HOGENOM" id="CLU_2647028_0_0_10"/>
<feature type="transmembrane region" description="Helical" evidence="1">
    <location>
        <begin position="6"/>
        <end position="24"/>
    </location>
</feature>
<keyword evidence="1" id="KW-0812">Transmembrane</keyword>
<dbReference type="Proteomes" id="UP000007486">
    <property type="component" value="Plasmid pBACSA01"/>
</dbReference>
<evidence type="ECO:0000256" key="1">
    <source>
        <dbReference type="SAM" id="Phobius"/>
    </source>
</evidence>
<evidence type="ECO:0000313" key="3">
    <source>
        <dbReference type="Proteomes" id="UP000007486"/>
    </source>
</evidence>
<keyword evidence="1" id="KW-1133">Transmembrane helix</keyword>
<geneLocation type="plasmid" evidence="2 3">
    <name>pBACSA01</name>
</geneLocation>
<dbReference type="KEGG" id="bsa:Bacsa_3694"/>
<reference evidence="3" key="1">
    <citation type="journal article" date="2011" name="Stand. Genomic Sci.">
        <title>Complete genome sequence of Bacteroides salanitronis type strain (BL78).</title>
        <authorList>
            <person name="Gronow S."/>
            <person name="Held B."/>
            <person name="Lucas S."/>
            <person name="Lapidus A."/>
            <person name="Del Rio T.G."/>
            <person name="Nolan M."/>
            <person name="Tice H."/>
            <person name="Deshpande S."/>
            <person name="Cheng J.F."/>
            <person name="Pitluck S."/>
            <person name="Liolios K."/>
            <person name="Pagani I."/>
            <person name="Ivanova N."/>
            <person name="Mavromatis K."/>
            <person name="Pati A."/>
            <person name="Tapia R."/>
            <person name="Han C."/>
            <person name="Goodwin L."/>
            <person name="Chen A."/>
            <person name="Palaniappan K."/>
            <person name="Land M."/>
            <person name="Hauser L."/>
            <person name="Chang Y.J."/>
            <person name="Jeffries C.D."/>
            <person name="Brambilla E.M."/>
            <person name="Rohde M."/>
            <person name="Goker M."/>
            <person name="Detter J.C."/>
            <person name="Woyke T."/>
            <person name="Bristow J."/>
            <person name="Markowitz V."/>
            <person name="Hugenholtz P."/>
            <person name="Kyrpides N.C."/>
            <person name="Klenk H.P."/>
            <person name="Eisen J.A."/>
        </authorList>
    </citation>
    <scope>NUCLEOTIDE SEQUENCE [LARGE SCALE GENOMIC DNA]</scope>
    <source>
        <strain evidence="3">DSM 18170</strain>
    </source>
</reference>
<dbReference type="PROSITE" id="PS51257">
    <property type="entry name" value="PROKAR_LIPOPROTEIN"/>
    <property type="match status" value="1"/>
</dbReference>
<name>F0R994_PHOSB</name>
<keyword evidence="3" id="KW-1185">Reference proteome</keyword>
<gene>
    <name evidence="2" type="ordered locus">Bacsa_3694</name>
</gene>
<keyword evidence="1" id="KW-0472">Membrane</keyword>
<dbReference type="AlphaFoldDB" id="F0R994"/>